<evidence type="ECO:0000259" key="9">
    <source>
        <dbReference type="PROSITE" id="PS50008"/>
    </source>
</evidence>
<dbReference type="InterPro" id="IPR000909">
    <property type="entry name" value="PLipase_C_PInositol-sp_X_dom"/>
</dbReference>
<dbReference type="InterPro" id="IPR001192">
    <property type="entry name" value="PI-PLC_fam"/>
</dbReference>
<keyword evidence="3" id="KW-0597">Phosphoprotein</keyword>
<dbReference type="PROSITE" id="PS50007">
    <property type="entry name" value="PIPLC_X_DOMAIN"/>
    <property type="match status" value="1"/>
</dbReference>
<dbReference type="PROSITE" id="PS50003">
    <property type="entry name" value="PH_DOMAIN"/>
    <property type="match status" value="1"/>
</dbReference>
<evidence type="ECO:0000313" key="11">
    <source>
        <dbReference type="Proteomes" id="UP000694388"/>
    </source>
</evidence>
<sequence length="1093" mass="121241">MATSSAMRLLGSAVLGSVKVGKRTDRLIQTQGRSNLRQSDGQSDDSTRQKHERKKTVSFSSMPAEKKISSAVDCVNLMQEGCELKKVRSNSRVYLRYFLLDSDLRSVRWEPSKKDSEKARIEIATIKEVRAGKNTDIFRSNGIAEQISEDCAFSVIYGEAYESLDLVANTADVANAWITGLRFLLSYGQPDPSSMAAIGHGDILRMAWLNSEFDAFTSAAGSTCLSEEMACVLIHHLHLGLRDAHVNLKVKEVLKNRERLGCTLDKEDFAEVYRELATRPEIYFLLVQFSRNKEYLDAKDLVLFLEAEQGMAAVSEETCLDLIRRYEPSAEGRENGLLGLDGFTRYLLSAECDIFDPEHGRVCHDMDQPLSHYFILSSHNSFLVEDQVHGPADIGGILRALRLGCRSIELVVWDSDGQLVVTNRPTATSSIPLQDVLQVVAENAFVASDYPLILSLEVHCPPSQQCHLACILKQVLREKLFLERPVNDTGHLPSPAALRGRILLKAQALPWGYPDSEGEISEEEEASERLMSYMPVETTPSSPVSGCRGRIRIRRELSELVTLCRSVPFTNFETALRMQHYWEVCSIGELQALRLATERHDDFLRYNKRCLSRVYPSPQRTDSSNLSPMDFWKCGCQLISLNVQTPGLMLDLGLGWFRQNGGCGYVLRPSVMREEVAYFRADTREMCPGLAPQILHLKVLSGQNLPKPKGSGTKGDVLDPYIAVEIHGIPADCADRRTKTVHHDGDRPIFDESFEFHLNLPELALLRLVVLDDDFIGDEFIGQHTIPVECLQPGYRHIPLLAITGEPLLHASLFVHIAVTNRRGGGKPHKRGLSVRKGRRSHDYVALRIVGIKTVDELFRTATQPLREATDLRENALNAVLSLIEVCGLSPVAKLTQCMHALSSRLLNAEGAPPVTLTLHGQRPCLEPQGPVPEVVRKALAAYDLMVQESQTLLEMADSVHSKLIQCQKAGLEQHAELCALGAKEGLKGRKLSKAVENFTWNITLLKGQADLLRQAKAESQENLRQVHCAALSCGLGRRPDDACPSSPLPISPIAGRNLMDAWHNVSSPVEVGKPTVGLEDGRVQRAGETGAS</sequence>
<dbReference type="InterPro" id="IPR000008">
    <property type="entry name" value="C2_dom"/>
</dbReference>
<organism evidence="10 11">
    <name type="scientific">Eptatretus burgeri</name>
    <name type="common">Inshore hagfish</name>
    <dbReference type="NCBI Taxonomy" id="7764"/>
    <lineage>
        <taxon>Eukaryota</taxon>
        <taxon>Metazoa</taxon>
        <taxon>Chordata</taxon>
        <taxon>Craniata</taxon>
        <taxon>Vertebrata</taxon>
        <taxon>Cyclostomata</taxon>
        <taxon>Myxini</taxon>
        <taxon>Myxiniformes</taxon>
        <taxon>Myxinidae</taxon>
        <taxon>Eptatretinae</taxon>
        <taxon>Eptatretus</taxon>
    </lineage>
</organism>
<dbReference type="GO" id="GO:0004435">
    <property type="term" value="F:phosphatidylinositol-4,5-bisphosphate phospholipase C activity"/>
    <property type="evidence" value="ECO:0007669"/>
    <property type="project" value="UniProtKB-EC"/>
</dbReference>
<evidence type="ECO:0000259" key="7">
    <source>
        <dbReference type="PROSITE" id="PS50003"/>
    </source>
</evidence>
<dbReference type="GO" id="GO:0007214">
    <property type="term" value="P:gamma-aminobutyric acid signaling pathway"/>
    <property type="evidence" value="ECO:0007669"/>
    <property type="project" value="TreeGrafter"/>
</dbReference>
<dbReference type="Gene3D" id="2.60.40.150">
    <property type="entry name" value="C2 domain"/>
    <property type="match status" value="1"/>
</dbReference>
<dbReference type="GO" id="GO:0005737">
    <property type="term" value="C:cytoplasm"/>
    <property type="evidence" value="ECO:0007669"/>
    <property type="project" value="UniProtKB-SubCell"/>
</dbReference>
<dbReference type="SMART" id="SM00148">
    <property type="entry name" value="PLCXc"/>
    <property type="match status" value="1"/>
</dbReference>
<dbReference type="InterPro" id="IPR001711">
    <property type="entry name" value="PLipase_C_Pinositol-sp_Y"/>
</dbReference>
<dbReference type="EC" id="3.1.4.11" evidence="5"/>
<dbReference type="GO" id="GO:0046488">
    <property type="term" value="P:phosphatidylinositol metabolic process"/>
    <property type="evidence" value="ECO:0007669"/>
    <property type="project" value="TreeGrafter"/>
</dbReference>
<dbReference type="GO" id="GO:0048015">
    <property type="term" value="P:phosphatidylinositol-mediated signaling"/>
    <property type="evidence" value="ECO:0007669"/>
    <property type="project" value="TreeGrafter"/>
</dbReference>
<dbReference type="CDD" id="cd00275">
    <property type="entry name" value="C2_PLC_like"/>
    <property type="match status" value="1"/>
</dbReference>
<dbReference type="FunFam" id="2.60.40.150:FF:000017">
    <property type="entry name" value="Phosphoinositide phospholipase C"/>
    <property type="match status" value="1"/>
</dbReference>
<dbReference type="PRINTS" id="PR00390">
    <property type="entry name" value="PHPHLIPASEC"/>
</dbReference>
<dbReference type="InterPro" id="IPR011993">
    <property type="entry name" value="PH-like_dom_sf"/>
</dbReference>
<keyword evidence="5" id="KW-0378">Hydrolase</keyword>
<feature type="domain" description="PI-PLC Y-box" evidence="9">
    <location>
        <begin position="557"/>
        <end position="673"/>
    </location>
</feature>
<keyword evidence="2" id="KW-0963">Cytoplasm</keyword>
<evidence type="ECO:0000256" key="3">
    <source>
        <dbReference type="ARBA" id="ARBA00022553"/>
    </source>
</evidence>
<name>A0A8C4QUZ1_EPTBU</name>
<reference evidence="10" key="1">
    <citation type="submission" date="2025-08" db="UniProtKB">
        <authorList>
            <consortium name="Ensembl"/>
        </authorList>
    </citation>
    <scope>IDENTIFICATION</scope>
</reference>
<feature type="domain" description="PH" evidence="7">
    <location>
        <begin position="76"/>
        <end position="186"/>
    </location>
</feature>
<feature type="compositionally biased region" description="Polar residues" evidence="6">
    <location>
        <begin position="27"/>
        <end position="41"/>
    </location>
</feature>
<keyword evidence="5" id="KW-0443">Lipid metabolism</keyword>
<feature type="domain" description="C2" evidence="8">
    <location>
        <begin position="673"/>
        <end position="802"/>
    </location>
</feature>
<dbReference type="PANTHER" id="PTHR10336">
    <property type="entry name" value="PHOSPHOINOSITIDE-SPECIFIC PHOSPHOLIPASE C FAMILY PROTEIN"/>
    <property type="match status" value="1"/>
</dbReference>
<dbReference type="InterPro" id="IPR017946">
    <property type="entry name" value="PLC-like_Pdiesterase_TIM-brl"/>
</dbReference>
<dbReference type="Pfam" id="PF00168">
    <property type="entry name" value="C2"/>
    <property type="match status" value="1"/>
</dbReference>
<keyword evidence="5" id="KW-0442">Lipid degradation</keyword>
<dbReference type="GO" id="GO:0032228">
    <property type="term" value="P:regulation of synaptic transmission, GABAergic"/>
    <property type="evidence" value="ECO:0007669"/>
    <property type="project" value="TreeGrafter"/>
</dbReference>
<evidence type="ECO:0000256" key="4">
    <source>
        <dbReference type="ARBA" id="ARBA00023224"/>
    </source>
</evidence>
<dbReference type="SMART" id="SM00149">
    <property type="entry name" value="PLCYc"/>
    <property type="match status" value="1"/>
</dbReference>
<evidence type="ECO:0000256" key="6">
    <source>
        <dbReference type="SAM" id="MobiDB-lite"/>
    </source>
</evidence>
<dbReference type="SUPFAM" id="SSF47473">
    <property type="entry name" value="EF-hand"/>
    <property type="match status" value="1"/>
</dbReference>
<dbReference type="FunFam" id="2.30.29.30:FF:000025">
    <property type="entry name" value="Phosphoinositide phospholipase C"/>
    <property type="match status" value="1"/>
</dbReference>
<dbReference type="InterPro" id="IPR015359">
    <property type="entry name" value="PLC_EF-hand-like"/>
</dbReference>
<feature type="region of interest" description="Disordered" evidence="6">
    <location>
        <begin position="26"/>
        <end position="60"/>
    </location>
</feature>
<dbReference type="Pfam" id="PF09279">
    <property type="entry name" value="EF-hand_like"/>
    <property type="match status" value="1"/>
</dbReference>
<dbReference type="Proteomes" id="UP000694388">
    <property type="component" value="Unplaced"/>
</dbReference>
<dbReference type="GeneTree" id="ENSGT00940000158407"/>
<dbReference type="SUPFAM" id="SSF51695">
    <property type="entry name" value="PLC-like phosphodiesterases"/>
    <property type="match status" value="1"/>
</dbReference>
<dbReference type="OMA" id="LRENMQX"/>
<dbReference type="PROSITE" id="PS50004">
    <property type="entry name" value="C2"/>
    <property type="match status" value="1"/>
</dbReference>
<dbReference type="SUPFAM" id="SSF50729">
    <property type="entry name" value="PH domain-like"/>
    <property type="match status" value="1"/>
</dbReference>
<evidence type="ECO:0000256" key="5">
    <source>
        <dbReference type="RuleBase" id="RU361133"/>
    </source>
</evidence>
<dbReference type="InterPro" id="IPR001849">
    <property type="entry name" value="PH_domain"/>
</dbReference>
<comment type="catalytic activity">
    <reaction evidence="5">
        <text>a 1,2-diacyl-sn-glycero-3-phospho-(1D-myo-inositol-4,5-bisphosphate) + H2O = 1D-myo-inositol 1,4,5-trisphosphate + a 1,2-diacyl-sn-glycerol + H(+)</text>
        <dbReference type="Rhea" id="RHEA:33179"/>
        <dbReference type="ChEBI" id="CHEBI:15377"/>
        <dbReference type="ChEBI" id="CHEBI:15378"/>
        <dbReference type="ChEBI" id="CHEBI:17815"/>
        <dbReference type="ChEBI" id="CHEBI:58456"/>
        <dbReference type="ChEBI" id="CHEBI:203600"/>
        <dbReference type="EC" id="3.1.4.11"/>
    </reaction>
</comment>
<dbReference type="Gene3D" id="2.30.29.30">
    <property type="entry name" value="Pleckstrin-homology domain (PH domain)/Phosphotyrosine-binding domain (PTB)"/>
    <property type="match status" value="1"/>
</dbReference>
<dbReference type="Pfam" id="PF00387">
    <property type="entry name" value="PI-PLC-Y"/>
    <property type="match status" value="1"/>
</dbReference>
<dbReference type="CDD" id="cd13364">
    <property type="entry name" value="PH_PLC_eta"/>
    <property type="match status" value="1"/>
</dbReference>
<dbReference type="CDD" id="cd16206">
    <property type="entry name" value="EFh_PRIP"/>
    <property type="match status" value="1"/>
</dbReference>
<protein>
    <recommendedName>
        <fullName evidence="5">Phosphoinositide phospholipase C</fullName>
        <ecNumber evidence="5">3.1.4.11</ecNumber>
    </recommendedName>
</protein>
<reference evidence="10" key="2">
    <citation type="submission" date="2025-09" db="UniProtKB">
        <authorList>
            <consortium name="Ensembl"/>
        </authorList>
    </citation>
    <scope>IDENTIFICATION</scope>
</reference>
<dbReference type="FunFam" id="3.20.20.190:FF:000001">
    <property type="entry name" value="Phosphoinositide phospholipase C"/>
    <property type="match status" value="1"/>
</dbReference>
<dbReference type="InterPro" id="IPR035892">
    <property type="entry name" value="C2_domain_sf"/>
</dbReference>
<evidence type="ECO:0000259" key="8">
    <source>
        <dbReference type="PROSITE" id="PS50004"/>
    </source>
</evidence>
<dbReference type="Gene3D" id="1.10.238.10">
    <property type="entry name" value="EF-hand"/>
    <property type="match status" value="1"/>
</dbReference>
<proteinExistence type="predicted"/>
<dbReference type="Gene3D" id="3.20.20.190">
    <property type="entry name" value="Phosphatidylinositol (PI) phosphodiesterase"/>
    <property type="match status" value="1"/>
</dbReference>
<comment type="subcellular location">
    <subcellularLocation>
        <location evidence="1">Cytoplasm</location>
    </subcellularLocation>
</comment>
<accession>A0A8C4QUZ1</accession>
<dbReference type="SUPFAM" id="SSF49562">
    <property type="entry name" value="C2 domain (Calcium/lipid-binding domain, CaLB)"/>
    <property type="match status" value="1"/>
</dbReference>
<dbReference type="Ensembl" id="ENSEBUT00000021481.1">
    <property type="protein sequence ID" value="ENSEBUP00000020905.1"/>
    <property type="gene ID" value="ENSEBUG00000012903.1"/>
</dbReference>
<evidence type="ECO:0000313" key="10">
    <source>
        <dbReference type="Ensembl" id="ENSEBUP00000020905.1"/>
    </source>
</evidence>
<dbReference type="PANTHER" id="PTHR10336:SF196">
    <property type="entry name" value="PHOSPHOINOSITIDE PHOSPHOLIPASE C"/>
    <property type="match status" value="1"/>
</dbReference>
<dbReference type="InterPro" id="IPR011992">
    <property type="entry name" value="EF-hand-dom_pair"/>
</dbReference>
<keyword evidence="4" id="KW-0807">Transducer</keyword>
<dbReference type="FunFam" id="1.10.238.10:FF:000005">
    <property type="entry name" value="Phosphoinositide phospholipase C"/>
    <property type="match status" value="1"/>
</dbReference>
<keyword evidence="11" id="KW-1185">Reference proteome</keyword>
<evidence type="ECO:0000256" key="2">
    <source>
        <dbReference type="ARBA" id="ARBA00022490"/>
    </source>
</evidence>
<dbReference type="SMART" id="SM00239">
    <property type="entry name" value="C2"/>
    <property type="match status" value="1"/>
</dbReference>
<dbReference type="PROSITE" id="PS50008">
    <property type="entry name" value="PIPLC_Y_DOMAIN"/>
    <property type="match status" value="1"/>
</dbReference>
<dbReference type="GO" id="GO:0051209">
    <property type="term" value="P:release of sequestered calcium ion into cytosol"/>
    <property type="evidence" value="ECO:0007669"/>
    <property type="project" value="TreeGrafter"/>
</dbReference>
<evidence type="ECO:0000256" key="1">
    <source>
        <dbReference type="ARBA" id="ARBA00004496"/>
    </source>
</evidence>
<dbReference type="GO" id="GO:0016042">
    <property type="term" value="P:lipid catabolic process"/>
    <property type="evidence" value="ECO:0007669"/>
    <property type="project" value="UniProtKB-KW"/>
</dbReference>
<dbReference type="Pfam" id="PF16457">
    <property type="entry name" value="PH_12"/>
    <property type="match status" value="1"/>
</dbReference>
<dbReference type="Pfam" id="PF00388">
    <property type="entry name" value="PI-PLC-X"/>
    <property type="match status" value="1"/>
</dbReference>
<dbReference type="AlphaFoldDB" id="A0A8C4QUZ1"/>